<organism evidence="1 2">
    <name type="scientific">Bacteroides uniformis</name>
    <dbReference type="NCBI Taxonomy" id="820"/>
    <lineage>
        <taxon>Bacteria</taxon>
        <taxon>Pseudomonadati</taxon>
        <taxon>Bacteroidota</taxon>
        <taxon>Bacteroidia</taxon>
        <taxon>Bacteroidales</taxon>
        <taxon>Bacteroidaceae</taxon>
        <taxon>Bacteroides</taxon>
    </lineage>
</organism>
<evidence type="ECO:0000313" key="2">
    <source>
        <dbReference type="Proteomes" id="UP001181247"/>
    </source>
</evidence>
<protein>
    <submittedName>
        <fullName evidence="1">Uncharacterized protein</fullName>
    </submittedName>
</protein>
<comment type="caution">
    <text evidence="1">The sequence shown here is derived from an EMBL/GenBank/DDBJ whole genome shotgun (WGS) entry which is preliminary data.</text>
</comment>
<gene>
    <name evidence="1" type="ORF">RVH16_08840</name>
</gene>
<dbReference type="AlphaFoldDB" id="A0AAE4LBI3"/>
<accession>A0AAE4LBI3</accession>
<proteinExistence type="predicted"/>
<dbReference type="Proteomes" id="UP001181247">
    <property type="component" value="Unassembled WGS sequence"/>
</dbReference>
<dbReference type="GeneID" id="99749511"/>
<name>A0AAE4LBI3_BACUN</name>
<dbReference type="EMBL" id="JAWDEU010000002">
    <property type="protein sequence ID" value="MDU0244818.1"/>
    <property type="molecule type" value="Genomic_DNA"/>
</dbReference>
<reference evidence="1" key="1">
    <citation type="submission" date="2023-10" db="EMBL/GenBank/DDBJ databases">
        <title>Genome of Potential pathogenic bacteria in Crohn's disease.</title>
        <authorList>
            <person name="Rodriguez-Palacios A."/>
        </authorList>
    </citation>
    <scope>NUCLEOTIDE SEQUENCE</scope>
    <source>
        <strain evidence="1">CavFT-hAR50</strain>
    </source>
</reference>
<evidence type="ECO:0000313" key="1">
    <source>
        <dbReference type="EMBL" id="MDU0244818.1"/>
    </source>
</evidence>
<sequence>MVQVNAQVGFFVDQHAAGGIRRRIEMLVRSDRTTVKGLVHVQGNLFHVNEFLRIMSALHPKEQRELTLFLIRRYWHTRQTRIGKPTPYKHTACALRHPSCLSKKCQFFV</sequence>
<dbReference type="RefSeq" id="WP_225982716.1">
    <property type="nucleotide sequence ID" value="NZ_CP065889.1"/>
</dbReference>